<accession>A0A3M6QMB7</accession>
<dbReference type="Pfam" id="PF12680">
    <property type="entry name" value="SnoaL_2"/>
    <property type="match status" value="2"/>
</dbReference>
<reference evidence="2 3" key="1">
    <citation type="submission" date="2018-10" db="EMBL/GenBank/DDBJ databases">
        <title>Draft genome of Cortibacter populi DSM10536.</title>
        <authorList>
            <person name="Bernier A.-M."/>
            <person name="Bernard K."/>
        </authorList>
    </citation>
    <scope>NUCLEOTIDE SEQUENCE [LARGE SCALE GENOMIC DNA]</scope>
    <source>
        <strain evidence="2 3">DSM 105136</strain>
    </source>
</reference>
<protein>
    <recommendedName>
        <fullName evidence="1">SnoaL-like domain-containing protein</fullName>
    </recommendedName>
</protein>
<dbReference type="RefSeq" id="WP_122230991.1">
    <property type="nucleotide sequence ID" value="NZ_RDQO01000005.1"/>
</dbReference>
<gene>
    <name evidence="2" type="ORF">D8I35_15605</name>
</gene>
<keyword evidence="3" id="KW-1185">Reference proteome</keyword>
<dbReference type="InterPro" id="IPR032710">
    <property type="entry name" value="NTF2-like_dom_sf"/>
</dbReference>
<sequence>MSDLSASRIQAIRDYFRKVDAKDASLLDLFTEDVAFFFPKFGVAHGKATLARFAQRIAEEAAQLSHDIEGFVFTVDDDRIAVEGREWGVTASGRAWPDGEISQGRFCNVFEFEGELIKRAFIYVDPDFTNDDQRRVALYRGQAPAATPREVAARYFERVAAFWAAPDDPQALAAILALFAEAVDWDIPGDLAAVPWIGPRRGRDGVAAFYRELVTRIEPVRFEVQRVLADGETAVALGELASRVRATGRVIETAFAFELTVRQGQIVRYRMLEDSHAVARATLARNEGE</sequence>
<dbReference type="Proteomes" id="UP000278006">
    <property type="component" value="Unassembled WGS sequence"/>
</dbReference>
<comment type="caution">
    <text evidence="2">The sequence shown here is derived from an EMBL/GenBank/DDBJ whole genome shotgun (WGS) entry which is preliminary data.</text>
</comment>
<feature type="domain" description="SnoaL-like" evidence="1">
    <location>
        <begin position="12"/>
        <end position="119"/>
    </location>
</feature>
<feature type="domain" description="SnoaL-like" evidence="1">
    <location>
        <begin position="170"/>
        <end position="269"/>
    </location>
</feature>
<evidence type="ECO:0000259" key="1">
    <source>
        <dbReference type="Pfam" id="PF12680"/>
    </source>
</evidence>
<dbReference type="SUPFAM" id="SSF54427">
    <property type="entry name" value="NTF2-like"/>
    <property type="match status" value="2"/>
</dbReference>
<dbReference type="InterPro" id="IPR037401">
    <property type="entry name" value="SnoaL-like"/>
</dbReference>
<dbReference type="OrthoDB" id="6657864at2"/>
<dbReference type="PANTHER" id="PTHR41252">
    <property type="entry name" value="BLR2505 PROTEIN"/>
    <property type="match status" value="1"/>
</dbReference>
<organism evidence="2 3">
    <name type="scientific">Corticibacter populi</name>
    <dbReference type="NCBI Taxonomy" id="1550736"/>
    <lineage>
        <taxon>Bacteria</taxon>
        <taxon>Pseudomonadati</taxon>
        <taxon>Pseudomonadota</taxon>
        <taxon>Betaproteobacteria</taxon>
        <taxon>Burkholderiales</taxon>
        <taxon>Comamonadaceae</taxon>
        <taxon>Corticibacter</taxon>
    </lineage>
</organism>
<dbReference type="PANTHER" id="PTHR41252:SF1">
    <property type="entry name" value="BLR2505 PROTEIN"/>
    <property type="match status" value="1"/>
</dbReference>
<evidence type="ECO:0000313" key="3">
    <source>
        <dbReference type="Proteomes" id="UP000278006"/>
    </source>
</evidence>
<dbReference type="EMBL" id="RDQO01000005">
    <property type="protein sequence ID" value="RMX04220.1"/>
    <property type="molecule type" value="Genomic_DNA"/>
</dbReference>
<dbReference type="AlphaFoldDB" id="A0A3M6QMB7"/>
<dbReference type="Gene3D" id="3.10.450.50">
    <property type="match status" value="2"/>
</dbReference>
<proteinExistence type="predicted"/>
<name>A0A3M6QMB7_9BURK</name>
<evidence type="ECO:0000313" key="2">
    <source>
        <dbReference type="EMBL" id="RMX04220.1"/>
    </source>
</evidence>